<dbReference type="Proteomes" id="UP000440096">
    <property type="component" value="Unassembled WGS sequence"/>
</dbReference>
<dbReference type="AlphaFoldDB" id="A0A6N7Z098"/>
<dbReference type="OrthoDB" id="8450665at2"/>
<accession>A0A6N7Z098</accession>
<dbReference type="EMBL" id="WMBA01000004">
    <property type="protein sequence ID" value="MTD53171.1"/>
    <property type="molecule type" value="Genomic_DNA"/>
</dbReference>
<reference evidence="1 2" key="1">
    <citation type="submission" date="2019-11" db="EMBL/GenBank/DDBJ databases">
        <title>Draft genome of Amycolatopsis RM579.</title>
        <authorList>
            <person name="Duangmal K."/>
            <person name="Mingma R."/>
        </authorList>
    </citation>
    <scope>NUCLEOTIDE SEQUENCE [LARGE SCALE GENOMIC DNA]</scope>
    <source>
        <strain evidence="1 2">RM579</strain>
    </source>
</reference>
<gene>
    <name evidence="1" type="ORF">GKO32_04140</name>
</gene>
<sequence length="163" mass="17196">MDNDAQPDRMMAAIGEAMVLGRGGDAAGARTRLIALWEQVGATGDPLCRCTIGHYLADLCDDAAEALTWDVRALDAADALTDDRAKAHHASLSVAGFYPSLHLNLADNYRRLGSFAAAARHLEEARRRLGALADDGYGQTVRAGVDHVAAALAAGSTERLSSH</sequence>
<evidence type="ECO:0008006" key="3">
    <source>
        <dbReference type="Google" id="ProtNLM"/>
    </source>
</evidence>
<evidence type="ECO:0000313" key="2">
    <source>
        <dbReference type="Proteomes" id="UP000440096"/>
    </source>
</evidence>
<organism evidence="1 2">
    <name type="scientific">Amycolatopsis pithecellobii</name>
    <dbReference type="NCBI Taxonomy" id="664692"/>
    <lineage>
        <taxon>Bacteria</taxon>
        <taxon>Bacillati</taxon>
        <taxon>Actinomycetota</taxon>
        <taxon>Actinomycetes</taxon>
        <taxon>Pseudonocardiales</taxon>
        <taxon>Pseudonocardiaceae</taxon>
        <taxon>Amycolatopsis</taxon>
    </lineage>
</organism>
<evidence type="ECO:0000313" key="1">
    <source>
        <dbReference type="EMBL" id="MTD53171.1"/>
    </source>
</evidence>
<protein>
    <recommendedName>
        <fullName evidence="3">Tetratricopeptide repeat protein</fullName>
    </recommendedName>
</protein>
<proteinExistence type="predicted"/>
<keyword evidence="2" id="KW-1185">Reference proteome</keyword>
<comment type="caution">
    <text evidence="1">The sequence shown here is derived from an EMBL/GenBank/DDBJ whole genome shotgun (WGS) entry which is preliminary data.</text>
</comment>
<name>A0A6N7Z098_9PSEU</name>